<feature type="transmembrane region" description="Helical" evidence="1">
    <location>
        <begin position="95"/>
        <end position="116"/>
    </location>
</feature>
<accession>A0AAE4MKS6</accession>
<dbReference type="RefSeq" id="WP_338099829.1">
    <property type="nucleotide sequence ID" value="NZ_JAWDKD010000019.1"/>
</dbReference>
<feature type="transmembrane region" description="Helical" evidence="1">
    <location>
        <begin position="63"/>
        <end position="83"/>
    </location>
</feature>
<keyword evidence="1" id="KW-0812">Transmembrane</keyword>
<gene>
    <name evidence="2" type="ORF">MsAg5_12800</name>
</gene>
<feature type="transmembrane region" description="Helical" evidence="1">
    <location>
        <begin position="12"/>
        <end position="33"/>
    </location>
</feature>
<evidence type="ECO:0000256" key="1">
    <source>
        <dbReference type="SAM" id="Phobius"/>
    </source>
</evidence>
<dbReference type="AlphaFoldDB" id="A0AAE4MKS6"/>
<keyword evidence="3" id="KW-1185">Reference proteome</keyword>
<proteinExistence type="predicted"/>
<evidence type="ECO:0000313" key="2">
    <source>
        <dbReference type="EMBL" id="MDV0447392.1"/>
    </source>
</evidence>
<sequence>MNFPPKSDEKTNNMLFAGFYVVELLLFVCLAYFESVLFGLAIYLFMFLSPIAYGLISKNPTKSFLLGFFLLPFLNLLDFIYEILQAHPDFPQINIQSWALIFVFSIILGALGYFVAKGHGKKLMVVAYVLIALIILLILYRIFLVRLW</sequence>
<dbReference type="EMBL" id="JAWDKD010000019">
    <property type="protein sequence ID" value="MDV0447392.1"/>
    <property type="molecule type" value="Genomic_DNA"/>
</dbReference>
<organism evidence="2 3">
    <name type="scientific">Methanolapillus africanus</name>
    <dbReference type="NCBI Taxonomy" id="3028297"/>
    <lineage>
        <taxon>Archaea</taxon>
        <taxon>Methanobacteriati</taxon>
        <taxon>Methanobacteriota</taxon>
        <taxon>Stenosarchaea group</taxon>
        <taxon>Methanomicrobia</taxon>
        <taxon>Methanosarcinales</taxon>
        <taxon>Methanosarcinaceae</taxon>
        <taxon>Methanolapillus</taxon>
    </lineage>
</organism>
<comment type="caution">
    <text evidence="2">The sequence shown here is derived from an EMBL/GenBank/DDBJ whole genome shotgun (WGS) entry which is preliminary data.</text>
</comment>
<reference evidence="2" key="1">
    <citation type="submission" date="2023-06" db="EMBL/GenBank/DDBJ databases">
        <title>Genome sequence of Methanosarcinaceae archaeon Ag5.</title>
        <authorList>
            <person name="Protasov E."/>
            <person name="Platt K."/>
            <person name="Poehlein A."/>
            <person name="Daniel R."/>
            <person name="Brune A."/>
        </authorList>
    </citation>
    <scope>NUCLEOTIDE SEQUENCE</scope>
    <source>
        <strain evidence="2">Ag5</strain>
    </source>
</reference>
<feature type="transmembrane region" description="Helical" evidence="1">
    <location>
        <begin position="123"/>
        <end position="143"/>
    </location>
</feature>
<keyword evidence="1" id="KW-1133">Transmembrane helix</keyword>
<name>A0AAE4MKS6_9EURY</name>
<evidence type="ECO:0000313" key="3">
    <source>
        <dbReference type="Proteomes" id="UP001271789"/>
    </source>
</evidence>
<feature type="transmembrane region" description="Helical" evidence="1">
    <location>
        <begin position="39"/>
        <end position="56"/>
    </location>
</feature>
<protein>
    <submittedName>
        <fullName evidence="2">Uncharacterized protein</fullName>
    </submittedName>
</protein>
<dbReference type="Proteomes" id="UP001271789">
    <property type="component" value="Unassembled WGS sequence"/>
</dbReference>
<keyword evidence="1" id="KW-0472">Membrane</keyword>